<sequence>MPALQVRDFPATLYDQLKECAARNHRSIAQQTIIAVEEMLAASIALDTESVPSRERDFSTAEGLGRRCGAFEKSGYIGRCETDEAREARRGKRQQILKRFDEIPWKGPKPSTDEIVALVREGRDELSDRVWRALDPVALSSSFEGEVS</sequence>
<gene>
    <name evidence="1" type="ORF">VJ920_07525</name>
</gene>
<dbReference type="SUPFAM" id="SSF47598">
    <property type="entry name" value="Ribbon-helix-helix"/>
    <property type="match status" value="1"/>
</dbReference>
<comment type="caution">
    <text evidence="1">The sequence shown here is derived from an EMBL/GenBank/DDBJ whole genome shotgun (WGS) entry which is preliminary data.</text>
</comment>
<keyword evidence="1" id="KW-0456">Lyase</keyword>
<dbReference type="Proteomes" id="UP001343724">
    <property type="component" value="Unassembled WGS sequence"/>
</dbReference>
<dbReference type="EMBL" id="JAYMFH010000009">
    <property type="protein sequence ID" value="MEC4295157.1"/>
    <property type="molecule type" value="Genomic_DNA"/>
</dbReference>
<name>A0ABU6IZ74_9ACTN</name>
<evidence type="ECO:0000313" key="1">
    <source>
        <dbReference type="EMBL" id="MEC4295157.1"/>
    </source>
</evidence>
<organism evidence="1 2">
    <name type="scientific">Adlercreutzia shanghongiae</name>
    <dbReference type="NCBI Taxonomy" id="3111773"/>
    <lineage>
        <taxon>Bacteria</taxon>
        <taxon>Bacillati</taxon>
        <taxon>Actinomycetota</taxon>
        <taxon>Coriobacteriia</taxon>
        <taxon>Eggerthellales</taxon>
        <taxon>Eggerthellaceae</taxon>
        <taxon>Adlercreutzia</taxon>
    </lineage>
</organism>
<evidence type="ECO:0000313" key="2">
    <source>
        <dbReference type="Proteomes" id="UP001343724"/>
    </source>
</evidence>
<reference evidence="1 2" key="1">
    <citation type="submission" date="2024-01" db="EMBL/GenBank/DDBJ databases">
        <title>novel species in genus Adlercreutzia.</title>
        <authorList>
            <person name="Liu X."/>
        </authorList>
    </citation>
    <scope>NUCLEOTIDE SEQUENCE [LARGE SCALE GENOMIC DNA]</scope>
    <source>
        <strain evidence="1 2">R22</strain>
    </source>
</reference>
<protein>
    <submittedName>
        <fullName evidence="1">Argininosuccinate lyase</fullName>
    </submittedName>
</protein>
<dbReference type="InterPro" id="IPR010985">
    <property type="entry name" value="Ribbon_hlx_hlx"/>
</dbReference>
<keyword evidence="2" id="KW-1185">Reference proteome</keyword>
<proteinExistence type="predicted"/>
<dbReference type="InterPro" id="IPR013321">
    <property type="entry name" value="Arc_rbn_hlx_hlx"/>
</dbReference>
<accession>A0ABU6IZ74</accession>
<dbReference type="Gene3D" id="1.10.1220.10">
    <property type="entry name" value="Met repressor-like"/>
    <property type="match status" value="1"/>
</dbReference>
<dbReference type="RefSeq" id="WP_326440246.1">
    <property type="nucleotide sequence ID" value="NZ_JAYMFH010000009.1"/>
</dbReference>
<dbReference type="GO" id="GO:0016829">
    <property type="term" value="F:lyase activity"/>
    <property type="evidence" value="ECO:0007669"/>
    <property type="project" value="UniProtKB-KW"/>
</dbReference>